<evidence type="ECO:0008006" key="3">
    <source>
        <dbReference type="Google" id="ProtNLM"/>
    </source>
</evidence>
<evidence type="ECO:0000256" key="1">
    <source>
        <dbReference type="SAM" id="Phobius"/>
    </source>
</evidence>
<gene>
    <name evidence="2" type="ORF">HGMM_OP3C271</name>
</gene>
<keyword evidence="1" id="KW-0472">Membrane</keyword>
<accession>H5SSI0</accession>
<feature type="transmembrane region" description="Helical" evidence="1">
    <location>
        <begin position="37"/>
        <end position="56"/>
    </location>
</feature>
<keyword evidence="1" id="KW-1133">Transmembrane helix</keyword>
<organism evidence="2">
    <name type="scientific">Acetithermum autotrophicum</name>
    <dbReference type="NCBI Taxonomy" id="1446466"/>
    <lineage>
        <taxon>Bacteria</taxon>
        <taxon>Candidatus Bipolaricaulota</taxon>
        <taxon>Candidatus Acetithermum</taxon>
    </lineage>
</organism>
<reference evidence="2" key="2">
    <citation type="journal article" date="2012" name="PLoS ONE">
        <title>A Deeply Branching Thermophilic Bacterium with an Ancient Acetyl-CoA Pathway Dominates a Subsurface Ecosystem.</title>
        <authorList>
            <person name="Takami H."/>
            <person name="Noguchi H."/>
            <person name="Takaki Y."/>
            <person name="Uchiyama I."/>
            <person name="Toyoda A."/>
            <person name="Nishi S."/>
            <person name="Chee G.-J."/>
            <person name="Arai W."/>
            <person name="Nunoura T."/>
            <person name="Itoh T."/>
            <person name="Hattori M."/>
            <person name="Takai K."/>
        </authorList>
    </citation>
    <scope>NUCLEOTIDE SEQUENCE</scope>
</reference>
<proteinExistence type="predicted"/>
<protein>
    <recommendedName>
        <fullName evidence="3">DUF5668 domain-containing protein</fullName>
    </recommendedName>
</protein>
<name>H5SSI0_ACEAU</name>
<reference evidence="2" key="1">
    <citation type="journal article" date="2005" name="Environ. Microbiol.">
        <title>Genetic and functional properties of uncultivated thermophilic crenarchaeotes from a subsurface gold mine as revealed by analysis of genome fragments.</title>
        <authorList>
            <person name="Nunoura T."/>
            <person name="Hirayama H."/>
            <person name="Takami H."/>
            <person name="Oida H."/>
            <person name="Nishi S."/>
            <person name="Shimamura S."/>
            <person name="Suzuki Y."/>
            <person name="Inagaki F."/>
            <person name="Takai K."/>
            <person name="Nealson K.H."/>
            <person name="Horikoshi K."/>
        </authorList>
    </citation>
    <scope>NUCLEOTIDE SEQUENCE</scope>
</reference>
<dbReference type="EMBL" id="AP011802">
    <property type="protein sequence ID" value="BAL59116.1"/>
    <property type="molecule type" value="Genomic_DNA"/>
</dbReference>
<evidence type="ECO:0000313" key="2">
    <source>
        <dbReference type="EMBL" id="BAL59116.1"/>
    </source>
</evidence>
<feature type="transmembrane region" description="Helical" evidence="1">
    <location>
        <begin position="7"/>
        <end position="25"/>
    </location>
</feature>
<dbReference type="AlphaFoldDB" id="H5SSI0"/>
<sequence>MKIHSPYNYLFWGVVLILGGIAWRLSLMGWFALSWRFVLPGILIILGVGLLISGLARSRPVRSETDSQQGGQP</sequence>
<keyword evidence="1" id="KW-0812">Transmembrane</keyword>